<evidence type="ECO:0000313" key="3">
    <source>
        <dbReference type="EMBL" id="HGB15368.1"/>
    </source>
</evidence>
<dbReference type="GO" id="GO:0008654">
    <property type="term" value="P:phospholipid biosynthetic process"/>
    <property type="evidence" value="ECO:0007669"/>
    <property type="project" value="InterPro"/>
</dbReference>
<organism evidence="3">
    <name type="scientific">Desulfobacca acetoxidans</name>
    <dbReference type="NCBI Taxonomy" id="60893"/>
    <lineage>
        <taxon>Bacteria</taxon>
        <taxon>Pseudomonadati</taxon>
        <taxon>Thermodesulfobacteriota</taxon>
        <taxon>Desulfobaccia</taxon>
        <taxon>Desulfobaccales</taxon>
        <taxon>Desulfobaccaceae</taxon>
        <taxon>Desulfobacca</taxon>
    </lineage>
</organism>
<comment type="similarity">
    <text evidence="1">Belongs to the myo-inositol 1-phosphate synthase family.</text>
</comment>
<dbReference type="GO" id="GO:0004512">
    <property type="term" value="F:inositol-3-phosphate synthase activity"/>
    <property type="evidence" value="ECO:0007669"/>
    <property type="project" value="InterPro"/>
</dbReference>
<dbReference type="SUPFAM" id="SSF55347">
    <property type="entry name" value="Glyceraldehyde-3-phosphate dehydrogenase-like, C-terminal domain"/>
    <property type="match status" value="1"/>
</dbReference>
<dbReference type="Pfam" id="PF01658">
    <property type="entry name" value="Inos-1-P_synth"/>
    <property type="match status" value="1"/>
</dbReference>
<protein>
    <submittedName>
        <fullName evidence="3">Inositol-3-phosphate synthase</fullName>
    </submittedName>
</protein>
<evidence type="ECO:0000259" key="2">
    <source>
        <dbReference type="Pfam" id="PF01658"/>
    </source>
</evidence>
<dbReference type="EMBL" id="DTHB01000053">
    <property type="protein sequence ID" value="HGB15368.1"/>
    <property type="molecule type" value="Genomic_DNA"/>
</dbReference>
<dbReference type="AlphaFoldDB" id="A0A7C3WIK1"/>
<name>A0A7C3WIK1_9BACT</name>
<accession>A0A7C3WIK1</accession>
<proteinExistence type="inferred from homology"/>
<comment type="caution">
    <text evidence="3">The sequence shown here is derived from an EMBL/GenBank/DDBJ whole genome shotgun (WGS) entry which is preliminary data.</text>
</comment>
<dbReference type="InterPro" id="IPR013021">
    <property type="entry name" value="Myo-inos-1-P_Synthase_GAPDH"/>
</dbReference>
<dbReference type="InterPro" id="IPR036291">
    <property type="entry name" value="NAD(P)-bd_dom_sf"/>
</dbReference>
<dbReference type="PIRSF" id="PIRSF015578">
    <property type="entry name" value="Myoinos-ppht_syn"/>
    <property type="match status" value="1"/>
</dbReference>
<dbReference type="PANTHER" id="PTHR43125">
    <property type="entry name" value="INOSITOL-3-PHOSPHATE SYNTHASE"/>
    <property type="match status" value="1"/>
</dbReference>
<dbReference type="SUPFAM" id="SSF51735">
    <property type="entry name" value="NAD(P)-binding Rossmann-fold domains"/>
    <property type="match status" value="1"/>
</dbReference>
<sequence>MGIIRIALAGVGNCASALVQGIQYYRQLREQPQAHWPLGLMHRRIGNYGPGDMEVVAAFDIDARKVGRPVSEAIFAPPNCCLRIVDRVSPIPVTVQMGPVLDGVSPHMTHYPPEQTFVVAREEPADVVRVLKESGAEVLLNYMPVGSEEAARYYAECCLQAGVSFINCMPTFIVSDPAWGGRFLEAGIPAVGDDVKSQLGATILHRALVHLLQKRGLTVDRTYQLNVGGNTDFLNMLNRERLVTKKRSKTEAVSSLLPEDFPPDNLHVGPSDYVPWQKDNKIAFLRIEARGFGGFPLKLEMRLSVEDSPNSGGCMIDAIRCAKLARDRGIGGPLTSISAYTMKHPPEVMDDEEARRRVEEFIAGIRER</sequence>
<dbReference type="Gene3D" id="3.30.360.10">
    <property type="entry name" value="Dihydrodipicolinate Reductase, domain 2"/>
    <property type="match status" value="1"/>
</dbReference>
<dbReference type="GO" id="GO:0006021">
    <property type="term" value="P:inositol biosynthetic process"/>
    <property type="evidence" value="ECO:0007669"/>
    <property type="project" value="InterPro"/>
</dbReference>
<dbReference type="InterPro" id="IPR052199">
    <property type="entry name" value="MIPS"/>
</dbReference>
<reference evidence="3" key="1">
    <citation type="journal article" date="2020" name="mSystems">
        <title>Genome- and Community-Level Interaction Insights into Carbon Utilization and Element Cycling Functions of Hydrothermarchaeota in Hydrothermal Sediment.</title>
        <authorList>
            <person name="Zhou Z."/>
            <person name="Liu Y."/>
            <person name="Xu W."/>
            <person name="Pan J."/>
            <person name="Luo Z.H."/>
            <person name="Li M."/>
        </authorList>
    </citation>
    <scope>NUCLEOTIDE SEQUENCE [LARGE SCALE GENOMIC DNA]</scope>
    <source>
        <strain evidence="3">SpSt-776</strain>
    </source>
</reference>
<evidence type="ECO:0000256" key="1">
    <source>
        <dbReference type="ARBA" id="ARBA00010813"/>
    </source>
</evidence>
<dbReference type="PANTHER" id="PTHR43125:SF1">
    <property type="entry name" value="INOSITOL-3-PHOSPHATE SYNTHASE"/>
    <property type="match status" value="1"/>
</dbReference>
<gene>
    <name evidence="3" type="ORF">ENV62_09055</name>
</gene>
<feature type="domain" description="Myo-inositol-1-phosphate synthase GAPDH-like" evidence="2">
    <location>
        <begin position="200"/>
        <end position="308"/>
    </location>
</feature>
<dbReference type="Gene3D" id="3.40.50.720">
    <property type="entry name" value="NAD(P)-binding Rossmann-like Domain"/>
    <property type="match status" value="1"/>
</dbReference>
<dbReference type="InterPro" id="IPR002587">
    <property type="entry name" value="Myo-inos-1-P_Synthase"/>
</dbReference>